<evidence type="ECO:0000313" key="1">
    <source>
        <dbReference type="EMBL" id="CAE1231630.1"/>
    </source>
</evidence>
<reference evidence="1" key="1">
    <citation type="submission" date="2021-01" db="EMBL/GenBank/DDBJ databases">
        <authorList>
            <person name="Li R."/>
            <person name="Bekaert M."/>
        </authorList>
    </citation>
    <scope>NUCLEOTIDE SEQUENCE</scope>
    <source>
        <strain evidence="1">Farmed</strain>
    </source>
</reference>
<accession>A0A812BLE3</accession>
<organism evidence="1 2">
    <name type="scientific">Acanthosepion pharaonis</name>
    <name type="common">Pharaoh cuttlefish</name>
    <name type="synonym">Sepia pharaonis</name>
    <dbReference type="NCBI Taxonomy" id="158019"/>
    <lineage>
        <taxon>Eukaryota</taxon>
        <taxon>Metazoa</taxon>
        <taxon>Spiralia</taxon>
        <taxon>Lophotrochozoa</taxon>
        <taxon>Mollusca</taxon>
        <taxon>Cephalopoda</taxon>
        <taxon>Coleoidea</taxon>
        <taxon>Decapodiformes</taxon>
        <taxon>Sepiida</taxon>
        <taxon>Sepiina</taxon>
        <taxon>Sepiidae</taxon>
        <taxon>Acanthosepion</taxon>
    </lineage>
</organism>
<keyword evidence="2" id="KW-1185">Reference proteome</keyword>
<protein>
    <submittedName>
        <fullName evidence="1">Uncharacterized protein</fullName>
    </submittedName>
</protein>
<dbReference type="EMBL" id="CAHIKZ030000657">
    <property type="protein sequence ID" value="CAE1231630.1"/>
    <property type="molecule type" value="Genomic_DNA"/>
</dbReference>
<evidence type="ECO:0000313" key="2">
    <source>
        <dbReference type="Proteomes" id="UP000597762"/>
    </source>
</evidence>
<comment type="caution">
    <text evidence="1">The sequence shown here is derived from an EMBL/GenBank/DDBJ whole genome shotgun (WGS) entry which is preliminary data.</text>
</comment>
<name>A0A812BLE3_ACAPH</name>
<proteinExistence type="predicted"/>
<gene>
    <name evidence="1" type="ORF">SPHA_18224</name>
</gene>
<dbReference type="AlphaFoldDB" id="A0A812BLE3"/>
<dbReference type="Proteomes" id="UP000597762">
    <property type="component" value="Unassembled WGS sequence"/>
</dbReference>
<sequence length="173" mass="20293">MFLQDISLVSPEKTELSRIISRKNVLARYLISLSRENKSLGRMFLQDCLSIENSYYLSEECSCKISHYISLQRKQNCLVLSLGRMFLQDISLASPEKTELSRIISRKNVLARYLISLSREKELSRIMSRKNVLARYLISLSISRIMSRKNVLARYLIRENRIVSYYLSEEMSH</sequence>